<dbReference type="InterPro" id="IPR039506">
    <property type="entry name" value="SPOB_a"/>
</dbReference>
<dbReference type="PRINTS" id="PR00344">
    <property type="entry name" value="BCTRLSENSOR"/>
</dbReference>
<keyword evidence="12" id="KW-0902">Two-component regulatory system</keyword>
<evidence type="ECO:0000256" key="1">
    <source>
        <dbReference type="ARBA" id="ARBA00000085"/>
    </source>
</evidence>
<keyword evidence="13" id="KW-0472">Membrane</keyword>
<evidence type="ECO:0000256" key="2">
    <source>
        <dbReference type="ARBA" id="ARBA00004651"/>
    </source>
</evidence>
<dbReference type="InterPro" id="IPR033463">
    <property type="entry name" value="sCache_3"/>
</dbReference>
<dbReference type="SMART" id="SM00387">
    <property type="entry name" value="HATPase_c"/>
    <property type="match status" value="1"/>
</dbReference>
<dbReference type="SUPFAM" id="SSF55890">
    <property type="entry name" value="Sporulation response regulatory protein Spo0B"/>
    <property type="match status" value="1"/>
</dbReference>
<dbReference type="GO" id="GO:0005524">
    <property type="term" value="F:ATP binding"/>
    <property type="evidence" value="ECO:0007669"/>
    <property type="project" value="UniProtKB-KW"/>
</dbReference>
<protein>
    <recommendedName>
        <fullName evidence="3">histidine kinase</fullName>
        <ecNumber evidence="3">2.7.13.3</ecNumber>
    </recommendedName>
</protein>
<evidence type="ECO:0000256" key="4">
    <source>
        <dbReference type="ARBA" id="ARBA00022475"/>
    </source>
</evidence>
<dbReference type="Gene3D" id="3.30.450.20">
    <property type="entry name" value="PAS domain"/>
    <property type="match status" value="2"/>
</dbReference>
<dbReference type="Proteomes" id="UP001339911">
    <property type="component" value="Unassembled WGS sequence"/>
</dbReference>
<evidence type="ECO:0000256" key="5">
    <source>
        <dbReference type="ARBA" id="ARBA00022553"/>
    </source>
</evidence>
<dbReference type="SUPFAM" id="SSF103190">
    <property type="entry name" value="Sensory domain-like"/>
    <property type="match status" value="1"/>
</dbReference>
<evidence type="ECO:0000256" key="12">
    <source>
        <dbReference type="ARBA" id="ARBA00023012"/>
    </source>
</evidence>
<evidence type="ECO:0000313" key="16">
    <source>
        <dbReference type="EMBL" id="MEE6307838.1"/>
    </source>
</evidence>
<keyword evidence="17" id="KW-1185">Reference proteome</keyword>
<keyword evidence="7" id="KW-0812">Transmembrane</keyword>
<evidence type="ECO:0000256" key="3">
    <source>
        <dbReference type="ARBA" id="ARBA00012438"/>
    </source>
</evidence>
<evidence type="ECO:0000256" key="6">
    <source>
        <dbReference type="ARBA" id="ARBA00022679"/>
    </source>
</evidence>
<keyword evidence="5" id="KW-0597">Phosphoprotein</keyword>
<dbReference type="Pfam" id="PF14689">
    <property type="entry name" value="SPOB_a"/>
    <property type="match status" value="1"/>
</dbReference>
<gene>
    <name evidence="16" type="ORF">V1634_13495</name>
</gene>
<dbReference type="PROSITE" id="PS50109">
    <property type="entry name" value="HIS_KIN"/>
    <property type="match status" value="1"/>
</dbReference>
<evidence type="ECO:0000256" key="11">
    <source>
        <dbReference type="ARBA" id="ARBA00022989"/>
    </source>
</evidence>
<keyword evidence="4" id="KW-1003">Cell membrane</keyword>
<evidence type="ECO:0000256" key="7">
    <source>
        <dbReference type="ARBA" id="ARBA00022692"/>
    </source>
</evidence>
<dbReference type="EMBL" id="JAZGQL010000008">
    <property type="protein sequence ID" value="MEE6307838.1"/>
    <property type="molecule type" value="Genomic_DNA"/>
</dbReference>
<evidence type="ECO:0000256" key="9">
    <source>
        <dbReference type="ARBA" id="ARBA00022777"/>
    </source>
</evidence>
<keyword evidence="8" id="KW-0547">Nucleotide-binding</keyword>
<keyword evidence="9" id="KW-0418">Kinase</keyword>
<comment type="catalytic activity">
    <reaction evidence="1">
        <text>ATP + protein L-histidine = ADP + protein N-phospho-L-histidine.</text>
        <dbReference type="EC" id="2.7.13.3"/>
    </reaction>
</comment>
<feature type="region of interest" description="Disordered" evidence="14">
    <location>
        <begin position="510"/>
        <end position="601"/>
    </location>
</feature>
<evidence type="ECO:0000256" key="13">
    <source>
        <dbReference type="ARBA" id="ARBA00023136"/>
    </source>
</evidence>
<dbReference type="InterPro" id="IPR036890">
    <property type="entry name" value="HATPase_C_sf"/>
</dbReference>
<comment type="caution">
    <text evidence="16">The sequence shown here is derived from an EMBL/GenBank/DDBJ whole genome shotgun (WGS) entry which is preliminary data.</text>
</comment>
<name>A0ABU7SD14_9ACTN</name>
<dbReference type="PANTHER" id="PTHR43547">
    <property type="entry name" value="TWO-COMPONENT HISTIDINE KINASE"/>
    <property type="match status" value="1"/>
</dbReference>
<evidence type="ECO:0000256" key="8">
    <source>
        <dbReference type="ARBA" id="ARBA00022741"/>
    </source>
</evidence>
<dbReference type="InterPro" id="IPR004358">
    <property type="entry name" value="Sig_transdc_His_kin-like_C"/>
</dbReference>
<dbReference type="InterPro" id="IPR016120">
    <property type="entry name" value="Sig_transdc_His_kin_SpoOB"/>
</dbReference>
<dbReference type="EC" id="2.7.13.3" evidence="3"/>
<evidence type="ECO:0000256" key="10">
    <source>
        <dbReference type="ARBA" id="ARBA00022840"/>
    </source>
</evidence>
<keyword evidence="10 16" id="KW-0067">ATP-binding</keyword>
<dbReference type="InterPro" id="IPR005467">
    <property type="entry name" value="His_kinase_dom"/>
</dbReference>
<organism evidence="16 17">
    <name type="scientific">Plantactinospora veratri</name>
    <dbReference type="NCBI Taxonomy" id="1436122"/>
    <lineage>
        <taxon>Bacteria</taxon>
        <taxon>Bacillati</taxon>
        <taxon>Actinomycetota</taxon>
        <taxon>Actinomycetes</taxon>
        <taxon>Micromonosporales</taxon>
        <taxon>Micromonosporaceae</taxon>
        <taxon>Plantactinospora</taxon>
    </lineage>
</organism>
<sequence>MRQRMSLAGQFLLLQLGIVLLVVCTVAAVSIAESDAAFRRDEGSRLRSVGENAAINRTVRMGIGDPHGQEALAAVAESARAVSGATYVLIADATGKLVTGPDAGSPMVLGSSDGLAGRSWVGVVDDGSKALVAHVPVLDERDGRFLGLIVVGQTYPTLPEQLAAGLTNLLTYLLLGGVLGVAGSLLLARRVKRQTLGLEPREITGLVEHREAMLHGIKEGVLGTDTADRVTLVNDEAVRLLGLAALPVGRSLHAEPMEPRLRDVLTGRVTGVDQIVLSDDRVLVLNRRPVLVRGRRVGSVTTLRDRTELTALRRELDASRQTTEALRAQAHEFSNRLHTIAGLIELGEHDEVIRYVNRASQVHEKLNRDVTELVRDPALAALLIAKASLAAEQGVRLAVAPESDLPAVDEQLAADLVTVVGNLVDNALDAAGSGGRVEVALARVDTEVVVRVGDSGPGVPPERVEEVFRQGYSTKDPARGHHGLGLALVRLICQRRGGSVEVDGASFRARLPLSGTGRDPARPATGRDPARPATGRDPVPPATGRDPVPPATGRDPVPPATRREMVPSAGKPARDTASARDTAPPADSPVRDTPLPGTAST</sequence>
<dbReference type="InterPro" id="IPR003594">
    <property type="entry name" value="HATPase_dom"/>
</dbReference>
<dbReference type="InterPro" id="IPR029151">
    <property type="entry name" value="Sensor-like_sf"/>
</dbReference>
<feature type="domain" description="Histidine kinase" evidence="15">
    <location>
        <begin position="328"/>
        <end position="515"/>
    </location>
</feature>
<dbReference type="Gene3D" id="1.10.287.130">
    <property type="match status" value="1"/>
</dbReference>
<dbReference type="Gene3D" id="3.30.565.10">
    <property type="entry name" value="Histidine kinase-like ATPase, C-terminal domain"/>
    <property type="match status" value="1"/>
</dbReference>
<accession>A0ABU7SD14</accession>
<comment type="subcellular location">
    <subcellularLocation>
        <location evidence="2">Cell membrane</location>
        <topology evidence="2">Multi-pass membrane protein</topology>
    </subcellularLocation>
</comment>
<dbReference type="Pfam" id="PF17203">
    <property type="entry name" value="sCache_3_2"/>
    <property type="match status" value="1"/>
</dbReference>
<dbReference type="RefSeq" id="WP_331208123.1">
    <property type="nucleotide sequence ID" value="NZ_JAZGQL010000008.1"/>
</dbReference>
<dbReference type="SUPFAM" id="SSF55874">
    <property type="entry name" value="ATPase domain of HSP90 chaperone/DNA topoisomerase II/histidine kinase"/>
    <property type="match status" value="1"/>
</dbReference>
<dbReference type="Pfam" id="PF02518">
    <property type="entry name" value="HATPase_c"/>
    <property type="match status" value="1"/>
</dbReference>
<keyword evidence="6" id="KW-0808">Transferase</keyword>
<dbReference type="PANTHER" id="PTHR43547:SF10">
    <property type="entry name" value="SENSOR HISTIDINE KINASE DCUS"/>
    <property type="match status" value="1"/>
</dbReference>
<evidence type="ECO:0000313" key="17">
    <source>
        <dbReference type="Proteomes" id="UP001339911"/>
    </source>
</evidence>
<reference evidence="16 17" key="1">
    <citation type="submission" date="2024-01" db="EMBL/GenBank/DDBJ databases">
        <title>Genome insights into Plantactinospora veratri sp. nov.</title>
        <authorList>
            <person name="Wang L."/>
        </authorList>
    </citation>
    <scope>NUCLEOTIDE SEQUENCE [LARGE SCALE GENOMIC DNA]</scope>
    <source>
        <strain evidence="16 17">NEAU-FHS4</strain>
    </source>
</reference>
<keyword evidence="11" id="KW-1133">Transmembrane helix</keyword>
<evidence type="ECO:0000259" key="15">
    <source>
        <dbReference type="PROSITE" id="PS50109"/>
    </source>
</evidence>
<evidence type="ECO:0000256" key="14">
    <source>
        <dbReference type="SAM" id="MobiDB-lite"/>
    </source>
</evidence>
<proteinExistence type="predicted"/>